<evidence type="ECO:0000259" key="5">
    <source>
        <dbReference type="PROSITE" id="PS51935"/>
    </source>
</evidence>
<comment type="caution">
    <text evidence="6">The sequence shown here is derived from an EMBL/GenBank/DDBJ whole genome shotgun (WGS) entry which is preliminary data.</text>
</comment>
<dbReference type="PROSITE" id="PS51935">
    <property type="entry name" value="NLPC_P60"/>
    <property type="match status" value="1"/>
</dbReference>
<dbReference type="Pfam" id="PF00877">
    <property type="entry name" value="NLPC_P60"/>
    <property type="match status" value="1"/>
</dbReference>
<evidence type="ECO:0000313" key="6">
    <source>
        <dbReference type="EMBL" id="RCX17146.1"/>
    </source>
</evidence>
<sequence>MKRNIRVKAAAIFYIALFLTGVIVSFLSEPSFPDDTNILRQEYLFEKNSGAAVKSSEMLYHTLIGQLGKPYAYGQEGPDSFDCSGLTKYVYSKIGLSLPRLVSEQAKAGEWVDKADLEFGDIVFFSNDSEKEPSHAGIYIGHSYFIHAPKTGDVVKVSSLSSEYYRQKYFTAARFL</sequence>
<accession>A0A369B9B2</accession>
<dbReference type="EMBL" id="QPJT01000008">
    <property type="protein sequence ID" value="RCX17146.1"/>
    <property type="molecule type" value="Genomic_DNA"/>
</dbReference>
<dbReference type="GO" id="GO:0006508">
    <property type="term" value="P:proteolysis"/>
    <property type="evidence" value="ECO:0007669"/>
    <property type="project" value="UniProtKB-KW"/>
</dbReference>
<name>A0A369B9B2_9FIRM</name>
<reference evidence="6 7" key="1">
    <citation type="submission" date="2018-07" db="EMBL/GenBank/DDBJ databases">
        <title>Genomic Encyclopedia of Type Strains, Phase IV (KMG-IV): sequencing the most valuable type-strain genomes for metagenomic binning, comparative biology and taxonomic classification.</title>
        <authorList>
            <person name="Goeker M."/>
        </authorList>
    </citation>
    <scope>NUCLEOTIDE SEQUENCE [LARGE SCALE GENOMIC DNA]</scope>
    <source>
        <strain evidence="6 7">DSM 27016</strain>
    </source>
</reference>
<dbReference type="RefSeq" id="WP_114297386.1">
    <property type="nucleotide sequence ID" value="NZ_QPJT01000008.1"/>
</dbReference>
<proteinExistence type="inferred from homology"/>
<keyword evidence="3" id="KW-0378">Hydrolase</keyword>
<dbReference type="InterPro" id="IPR038765">
    <property type="entry name" value="Papain-like_cys_pep_sf"/>
</dbReference>
<evidence type="ECO:0000256" key="2">
    <source>
        <dbReference type="ARBA" id="ARBA00022670"/>
    </source>
</evidence>
<dbReference type="GO" id="GO:0008234">
    <property type="term" value="F:cysteine-type peptidase activity"/>
    <property type="evidence" value="ECO:0007669"/>
    <property type="project" value="UniProtKB-KW"/>
</dbReference>
<dbReference type="InterPro" id="IPR000064">
    <property type="entry name" value="NLP_P60_dom"/>
</dbReference>
<comment type="similarity">
    <text evidence="1">Belongs to the peptidase C40 family.</text>
</comment>
<dbReference type="OrthoDB" id="9808890at2"/>
<keyword evidence="7" id="KW-1185">Reference proteome</keyword>
<dbReference type="InterPro" id="IPR051202">
    <property type="entry name" value="Peptidase_C40"/>
</dbReference>
<gene>
    <name evidence="6" type="ORF">DFR58_10839</name>
</gene>
<feature type="domain" description="NlpC/P60" evidence="5">
    <location>
        <begin position="53"/>
        <end position="176"/>
    </location>
</feature>
<evidence type="ECO:0000256" key="4">
    <source>
        <dbReference type="ARBA" id="ARBA00022807"/>
    </source>
</evidence>
<dbReference type="Gene3D" id="3.90.1720.10">
    <property type="entry name" value="endopeptidase domain like (from Nostoc punctiforme)"/>
    <property type="match status" value="1"/>
</dbReference>
<protein>
    <submittedName>
        <fullName evidence="6">NlpC/P60 family protein</fullName>
    </submittedName>
</protein>
<evidence type="ECO:0000256" key="3">
    <source>
        <dbReference type="ARBA" id="ARBA00022801"/>
    </source>
</evidence>
<dbReference type="PANTHER" id="PTHR47053">
    <property type="entry name" value="MUREIN DD-ENDOPEPTIDASE MEPH-RELATED"/>
    <property type="match status" value="1"/>
</dbReference>
<keyword evidence="2" id="KW-0645">Protease</keyword>
<organism evidence="6 7">
    <name type="scientific">Anaerobacterium chartisolvens</name>
    <dbReference type="NCBI Taxonomy" id="1297424"/>
    <lineage>
        <taxon>Bacteria</taxon>
        <taxon>Bacillati</taxon>
        <taxon>Bacillota</taxon>
        <taxon>Clostridia</taxon>
        <taxon>Eubacteriales</taxon>
        <taxon>Oscillospiraceae</taxon>
        <taxon>Anaerobacterium</taxon>
    </lineage>
</organism>
<dbReference type="SUPFAM" id="SSF54001">
    <property type="entry name" value="Cysteine proteinases"/>
    <property type="match status" value="1"/>
</dbReference>
<dbReference type="AlphaFoldDB" id="A0A369B9B2"/>
<keyword evidence="4" id="KW-0788">Thiol protease</keyword>
<dbReference type="Proteomes" id="UP000253034">
    <property type="component" value="Unassembled WGS sequence"/>
</dbReference>
<evidence type="ECO:0000313" key="7">
    <source>
        <dbReference type="Proteomes" id="UP000253034"/>
    </source>
</evidence>
<dbReference type="PANTHER" id="PTHR47053:SF1">
    <property type="entry name" value="MUREIN DD-ENDOPEPTIDASE MEPH-RELATED"/>
    <property type="match status" value="1"/>
</dbReference>
<evidence type="ECO:0000256" key="1">
    <source>
        <dbReference type="ARBA" id="ARBA00007074"/>
    </source>
</evidence>